<sequence length="193" mass="21821">MNISTISSKLILWLNHISPKSAEETAVLKYGMELFLENSIKLLIISFAGLLIGKGKETLIILFTFCMFRLQAGGRHVKSNIGCTLCMTGIWGISLAANDYFTFSLPIIEFIFAICTVEILLWVPQSINIEYFSCKEIIQKKLYSITFLFCILLISALFPDLRGLIVSPVILEAITLLPKYKEKEVLNDERKNC</sequence>
<dbReference type="GO" id="GO:0008233">
    <property type="term" value="F:peptidase activity"/>
    <property type="evidence" value="ECO:0007669"/>
    <property type="project" value="UniProtKB-KW"/>
</dbReference>
<dbReference type="GO" id="GO:0016020">
    <property type="term" value="C:membrane"/>
    <property type="evidence" value="ECO:0007669"/>
    <property type="project" value="InterPro"/>
</dbReference>
<feature type="transmembrane region" description="Helical" evidence="8">
    <location>
        <begin position="142"/>
        <end position="158"/>
    </location>
</feature>
<evidence type="ECO:0000256" key="1">
    <source>
        <dbReference type="ARBA" id="ARBA00022475"/>
    </source>
</evidence>
<keyword evidence="4 8" id="KW-0812">Transmembrane</keyword>
<organism evidence="9 10">
    <name type="scientific">Hungatella hathewayi</name>
    <dbReference type="NCBI Taxonomy" id="154046"/>
    <lineage>
        <taxon>Bacteria</taxon>
        <taxon>Bacillati</taxon>
        <taxon>Bacillota</taxon>
        <taxon>Clostridia</taxon>
        <taxon>Lachnospirales</taxon>
        <taxon>Lachnospiraceae</taxon>
        <taxon>Hungatella</taxon>
    </lineage>
</organism>
<evidence type="ECO:0000256" key="6">
    <source>
        <dbReference type="ARBA" id="ARBA00022989"/>
    </source>
</evidence>
<accession>A0AAW9WGU0</accession>
<dbReference type="RefSeq" id="WP_055650409.1">
    <property type="nucleotide sequence ID" value="NZ_CZAZ01000012.1"/>
</dbReference>
<evidence type="ECO:0008006" key="11">
    <source>
        <dbReference type="Google" id="ProtNLM"/>
    </source>
</evidence>
<keyword evidence="6 8" id="KW-1133">Transmembrane helix</keyword>
<dbReference type="Proteomes" id="UP000434223">
    <property type="component" value="Unassembled WGS sequence"/>
</dbReference>
<dbReference type="GO" id="GO:0009372">
    <property type="term" value="P:quorum sensing"/>
    <property type="evidence" value="ECO:0007669"/>
    <property type="project" value="UniProtKB-KW"/>
</dbReference>
<protein>
    <recommendedName>
        <fullName evidence="11">Accessory gene regulator B</fullName>
    </recommendedName>
</protein>
<dbReference type="Pfam" id="PF04647">
    <property type="entry name" value="AgrB"/>
    <property type="match status" value="1"/>
</dbReference>
<evidence type="ECO:0000256" key="7">
    <source>
        <dbReference type="ARBA" id="ARBA00023136"/>
    </source>
</evidence>
<dbReference type="AlphaFoldDB" id="A0AAW9WGU0"/>
<evidence type="ECO:0000256" key="3">
    <source>
        <dbReference type="ARBA" id="ARBA00022670"/>
    </source>
</evidence>
<feature type="transmembrane region" description="Helical" evidence="8">
    <location>
        <begin position="80"/>
        <end position="97"/>
    </location>
</feature>
<dbReference type="EMBL" id="WNME01000010">
    <property type="protein sequence ID" value="MUB64611.1"/>
    <property type="molecule type" value="Genomic_DNA"/>
</dbReference>
<gene>
    <name evidence="9" type="ORF">GNE07_16385</name>
</gene>
<evidence type="ECO:0000313" key="9">
    <source>
        <dbReference type="EMBL" id="MUB64611.1"/>
    </source>
</evidence>
<comment type="caution">
    <text evidence="9">The sequence shown here is derived from an EMBL/GenBank/DDBJ whole genome shotgun (WGS) entry which is preliminary data.</text>
</comment>
<evidence type="ECO:0000313" key="10">
    <source>
        <dbReference type="Proteomes" id="UP000434223"/>
    </source>
</evidence>
<reference evidence="9 10" key="1">
    <citation type="submission" date="2019-09" db="EMBL/GenBank/DDBJ databases">
        <title>Draft genome sequencing of Hungatella hathewayi 123Y-2.</title>
        <authorList>
            <person name="Lv Q."/>
            <person name="Li S."/>
        </authorList>
    </citation>
    <scope>NUCLEOTIDE SEQUENCE [LARGE SCALE GENOMIC DNA]</scope>
    <source>
        <strain evidence="9 10">123Y-2</strain>
    </source>
</reference>
<evidence type="ECO:0000256" key="4">
    <source>
        <dbReference type="ARBA" id="ARBA00022692"/>
    </source>
</evidence>
<proteinExistence type="predicted"/>
<evidence type="ECO:0000256" key="2">
    <source>
        <dbReference type="ARBA" id="ARBA00022654"/>
    </source>
</evidence>
<keyword evidence="7 8" id="KW-0472">Membrane</keyword>
<evidence type="ECO:0000256" key="5">
    <source>
        <dbReference type="ARBA" id="ARBA00022801"/>
    </source>
</evidence>
<keyword evidence="1" id="KW-1003">Cell membrane</keyword>
<name>A0AAW9WGU0_9FIRM</name>
<evidence type="ECO:0000256" key="8">
    <source>
        <dbReference type="SAM" id="Phobius"/>
    </source>
</evidence>
<dbReference type="SMART" id="SM00793">
    <property type="entry name" value="AgrB"/>
    <property type="match status" value="1"/>
</dbReference>
<dbReference type="GO" id="GO:0006508">
    <property type="term" value="P:proteolysis"/>
    <property type="evidence" value="ECO:0007669"/>
    <property type="project" value="UniProtKB-KW"/>
</dbReference>
<keyword evidence="5" id="KW-0378">Hydrolase</keyword>
<feature type="transmembrane region" description="Helical" evidence="8">
    <location>
        <begin position="103"/>
        <end position="122"/>
    </location>
</feature>
<keyword evidence="3" id="KW-0645">Protease</keyword>
<dbReference type="InterPro" id="IPR006741">
    <property type="entry name" value="AgrB"/>
</dbReference>
<keyword evidence="2" id="KW-0673">Quorum sensing</keyword>
<feature type="transmembrane region" description="Helical" evidence="8">
    <location>
        <begin position="42"/>
        <end position="68"/>
    </location>
</feature>